<keyword evidence="2" id="KW-1185">Reference proteome</keyword>
<proteinExistence type="predicted"/>
<dbReference type="Gene3D" id="1.10.3450.10">
    <property type="entry name" value="TTHA0068-like"/>
    <property type="match status" value="1"/>
</dbReference>
<dbReference type="InterPro" id="IPR005500">
    <property type="entry name" value="DUF309"/>
</dbReference>
<evidence type="ECO:0008006" key="3">
    <source>
        <dbReference type="Google" id="ProtNLM"/>
    </source>
</evidence>
<dbReference type="RefSeq" id="WP_062446480.1">
    <property type="nucleotide sequence ID" value="NZ_BMCJ01000003.1"/>
</dbReference>
<accession>A0ABQ1NXA0</accession>
<dbReference type="PANTHER" id="PTHR34796:SF1">
    <property type="entry name" value="EXPRESSED PROTEIN"/>
    <property type="match status" value="1"/>
</dbReference>
<gene>
    <name evidence="1" type="primary">ypuF</name>
    <name evidence="1" type="ORF">GCM10007216_16940</name>
</gene>
<evidence type="ECO:0000313" key="2">
    <source>
        <dbReference type="Proteomes" id="UP000619534"/>
    </source>
</evidence>
<dbReference type="Pfam" id="PF03745">
    <property type="entry name" value="DUF309"/>
    <property type="match status" value="1"/>
</dbReference>
<comment type="caution">
    <text evidence="1">The sequence shown here is derived from an EMBL/GenBank/DDBJ whole genome shotgun (WGS) entry which is preliminary data.</text>
</comment>
<dbReference type="PANTHER" id="PTHR34796">
    <property type="entry name" value="EXPRESSED PROTEIN"/>
    <property type="match status" value="1"/>
</dbReference>
<dbReference type="InterPro" id="IPR023203">
    <property type="entry name" value="TTHA0068_sf"/>
</dbReference>
<organism evidence="1 2">
    <name type="scientific">Thalassobacillus devorans</name>
    <dbReference type="NCBI Taxonomy" id="279813"/>
    <lineage>
        <taxon>Bacteria</taxon>
        <taxon>Bacillati</taxon>
        <taxon>Bacillota</taxon>
        <taxon>Bacilli</taxon>
        <taxon>Bacillales</taxon>
        <taxon>Bacillaceae</taxon>
        <taxon>Thalassobacillus</taxon>
    </lineage>
</organism>
<reference evidence="2" key="1">
    <citation type="journal article" date="2019" name="Int. J. Syst. Evol. Microbiol.">
        <title>The Global Catalogue of Microorganisms (GCM) 10K type strain sequencing project: providing services to taxonomists for standard genome sequencing and annotation.</title>
        <authorList>
            <consortium name="The Broad Institute Genomics Platform"/>
            <consortium name="The Broad Institute Genome Sequencing Center for Infectious Disease"/>
            <person name="Wu L."/>
            <person name="Ma J."/>
        </authorList>
    </citation>
    <scope>NUCLEOTIDE SEQUENCE [LARGE SCALE GENOMIC DNA]</scope>
    <source>
        <strain evidence="2">CCM 7282</strain>
    </source>
</reference>
<protein>
    <recommendedName>
        <fullName evidence="3">DUF309 domain-containing protein</fullName>
    </recommendedName>
</protein>
<dbReference type="Proteomes" id="UP000619534">
    <property type="component" value="Unassembled WGS sequence"/>
</dbReference>
<dbReference type="SUPFAM" id="SSF140663">
    <property type="entry name" value="TTHA0068-like"/>
    <property type="match status" value="1"/>
</dbReference>
<evidence type="ECO:0000313" key="1">
    <source>
        <dbReference type="EMBL" id="GGC86916.1"/>
    </source>
</evidence>
<name>A0ABQ1NXA0_9BACI</name>
<dbReference type="EMBL" id="BMCJ01000003">
    <property type="protein sequence ID" value="GGC86916.1"/>
    <property type="molecule type" value="Genomic_DNA"/>
</dbReference>
<sequence>MIYPQAYTDFLAHFNGTKDFFECHEVLEEYWKETTPCHRESVWVWLIQFAVSLYHYRRGNERGALKLLKRLERTWSVQEDNLESLGLHAHDLKITLTEVHESLRQKKPYYNVNISILDTDLQDIVERKCQYWNVPYNRETDPGDYFLTHKHKLRDRHSSEDVKADQLSQK</sequence>